<dbReference type="AlphaFoldDB" id="B3MGI8"/>
<dbReference type="Pfam" id="PF13344">
    <property type="entry name" value="Hydrolase_6"/>
    <property type="match status" value="1"/>
</dbReference>
<name>B3MGI8_DROAN</name>
<feature type="binding site" evidence="4">
    <location>
        <position position="32"/>
    </location>
    <ligand>
        <name>Mg(2+)</name>
        <dbReference type="ChEBI" id="CHEBI:18420"/>
    </ligand>
</feature>
<evidence type="ECO:0000256" key="3">
    <source>
        <dbReference type="PIRSR" id="PIRSR000915-2"/>
    </source>
</evidence>
<protein>
    <recommendedName>
        <fullName evidence="7">4-nitrophenylphosphatase</fullName>
    </recommendedName>
</protein>
<keyword evidence="4" id="KW-0479">Metal-binding</keyword>
<dbReference type="GeneID" id="6495466"/>
<dbReference type="InterPro" id="IPR036412">
    <property type="entry name" value="HAD-like_sf"/>
</dbReference>
<reference evidence="5 6" key="1">
    <citation type="journal article" date="2007" name="Nature">
        <title>Evolution of genes and genomes on the Drosophila phylogeny.</title>
        <authorList>
            <consortium name="Drosophila 12 Genomes Consortium"/>
            <person name="Clark A.G."/>
            <person name="Eisen M.B."/>
            <person name="Smith D.R."/>
            <person name="Bergman C.M."/>
            <person name="Oliver B."/>
            <person name="Markow T.A."/>
            <person name="Kaufman T.C."/>
            <person name="Kellis M."/>
            <person name="Gelbart W."/>
            <person name="Iyer V.N."/>
            <person name="Pollard D.A."/>
            <person name="Sackton T.B."/>
            <person name="Larracuente A.M."/>
            <person name="Singh N.D."/>
            <person name="Abad J.P."/>
            <person name="Abt D.N."/>
            <person name="Adryan B."/>
            <person name="Aguade M."/>
            <person name="Akashi H."/>
            <person name="Anderson W.W."/>
            <person name="Aquadro C.F."/>
            <person name="Ardell D.H."/>
            <person name="Arguello R."/>
            <person name="Artieri C.G."/>
            <person name="Barbash D.A."/>
            <person name="Barker D."/>
            <person name="Barsanti P."/>
            <person name="Batterham P."/>
            <person name="Batzoglou S."/>
            <person name="Begun D."/>
            <person name="Bhutkar A."/>
            <person name="Blanco E."/>
            <person name="Bosak S.A."/>
            <person name="Bradley R.K."/>
            <person name="Brand A.D."/>
            <person name="Brent M.R."/>
            <person name="Brooks A.N."/>
            <person name="Brown R.H."/>
            <person name="Butlin R.K."/>
            <person name="Caggese C."/>
            <person name="Calvi B.R."/>
            <person name="Bernardo de Carvalho A."/>
            <person name="Caspi A."/>
            <person name="Castrezana S."/>
            <person name="Celniker S.E."/>
            <person name="Chang J.L."/>
            <person name="Chapple C."/>
            <person name="Chatterji S."/>
            <person name="Chinwalla A."/>
            <person name="Civetta A."/>
            <person name="Clifton S.W."/>
            <person name="Comeron J.M."/>
            <person name="Costello J.C."/>
            <person name="Coyne J.A."/>
            <person name="Daub J."/>
            <person name="David R.G."/>
            <person name="Delcher A.L."/>
            <person name="Delehaunty K."/>
            <person name="Do C.B."/>
            <person name="Ebling H."/>
            <person name="Edwards K."/>
            <person name="Eickbush T."/>
            <person name="Evans J.D."/>
            <person name="Filipski A."/>
            <person name="Findeiss S."/>
            <person name="Freyhult E."/>
            <person name="Fulton L."/>
            <person name="Fulton R."/>
            <person name="Garcia A.C."/>
            <person name="Gardiner A."/>
            <person name="Garfield D.A."/>
            <person name="Garvin B.E."/>
            <person name="Gibson G."/>
            <person name="Gilbert D."/>
            <person name="Gnerre S."/>
            <person name="Godfrey J."/>
            <person name="Good R."/>
            <person name="Gotea V."/>
            <person name="Gravely B."/>
            <person name="Greenberg A.J."/>
            <person name="Griffiths-Jones S."/>
            <person name="Gross S."/>
            <person name="Guigo R."/>
            <person name="Gustafson E.A."/>
            <person name="Haerty W."/>
            <person name="Hahn M.W."/>
            <person name="Halligan D.L."/>
            <person name="Halpern A.L."/>
            <person name="Halter G.M."/>
            <person name="Han M.V."/>
            <person name="Heger A."/>
            <person name="Hillier L."/>
            <person name="Hinrichs A.S."/>
            <person name="Holmes I."/>
            <person name="Hoskins R.A."/>
            <person name="Hubisz M.J."/>
            <person name="Hultmark D."/>
            <person name="Huntley M.A."/>
            <person name="Jaffe D.B."/>
            <person name="Jagadeeshan S."/>
            <person name="Jeck W.R."/>
            <person name="Johnson J."/>
            <person name="Jones C.D."/>
            <person name="Jordan W.C."/>
            <person name="Karpen G.H."/>
            <person name="Kataoka E."/>
            <person name="Keightley P.D."/>
            <person name="Kheradpour P."/>
            <person name="Kirkness E.F."/>
            <person name="Koerich L.B."/>
            <person name="Kristiansen K."/>
            <person name="Kudrna D."/>
            <person name="Kulathinal R.J."/>
            <person name="Kumar S."/>
            <person name="Kwok R."/>
            <person name="Lander E."/>
            <person name="Langley C.H."/>
            <person name="Lapoint R."/>
            <person name="Lazzaro B.P."/>
            <person name="Lee S.J."/>
            <person name="Levesque L."/>
            <person name="Li R."/>
            <person name="Lin C.F."/>
            <person name="Lin M.F."/>
            <person name="Lindblad-Toh K."/>
            <person name="Llopart A."/>
            <person name="Long M."/>
            <person name="Low L."/>
            <person name="Lozovsky E."/>
            <person name="Lu J."/>
            <person name="Luo M."/>
            <person name="Machado C.A."/>
            <person name="Makalowski W."/>
            <person name="Marzo M."/>
            <person name="Matsuda M."/>
            <person name="Matzkin L."/>
            <person name="McAllister B."/>
            <person name="McBride C.S."/>
            <person name="McKernan B."/>
            <person name="McKernan K."/>
            <person name="Mendez-Lago M."/>
            <person name="Minx P."/>
            <person name="Mollenhauer M.U."/>
            <person name="Montooth K."/>
            <person name="Mount S.M."/>
            <person name="Mu X."/>
            <person name="Myers E."/>
            <person name="Negre B."/>
            <person name="Newfeld S."/>
            <person name="Nielsen R."/>
            <person name="Noor M.A."/>
            <person name="O'Grady P."/>
            <person name="Pachter L."/>
            <person name="Papaceit M."/>
            <person name="Parisi M.J."/>
            <person name="Parisi M."/>
            <person name="Parts L."/>
            <person name="Pedersen J.S."/>
            <person name="Pesole G."/>
            <person name="Phillippy A.M."/>
            <person name="Ponting C.P."/>
            <person name="Pop M."/>
            <person name="Porcelli D."/>
            <person name="Powell J.R."/>
            <person name="Prohaska S."/>
            <person name="Pruitt K."/>
            <person name="Puig M."/>
            <person name="Quesneville H."/>
            <person name="Ram K.R."/>
            <person name="Rand D."/>
            <person name="Rasmussen M.D."/>
            <person name="Reed L.K."/>
            <person name="Reenan R."/>
            <person name="Reily A."/>
            <person name="Remington K.A."/>
            <person name="Rieger T.T."/>
            <person name="Ritchie M.G."/>
            <person name="Robin C."/>
            <person name="Rogers Y.H."/>
            <person name="Rohde C."/>
            <person name="Rozas J."/>
            <person name="Rubenfield M.J."/>
            <person name="Ruiz A."/>
            <person name="Russo S."/>
            <person name="Salzberg S.L."/>
            <person name="Sanchez-Gracia A."/>
            <person name="Saranga D.J."/>
            <person name="Sato H."/>
            <person name="Schaeffer S.W."/>
            <person name="Schatz M.C."/>
            <person name="Schlenke T."/>
            <person name="Schwartz R."/>
            <person name="Segarra C."/>
            <person name="Singh R.S."/>
            <person name="Sirot L."/>
            <person name="Sirota M."/>
            <person name="Sisneros N.B."/>
            <person name="Smith C.D."/>
            <person name="Smith T.F."/>
            <person name="Spieth J."/>
            <person name="Stage D.E."/>
            <person name="Stark A."/>
            <person name="Stephan W."/>
            <person name="Strausberg R.L."/>
            <person name="Strempel S."/>
            <person name="Sturgill D."/>
            <person name="Sutton G."/>
            <person name="Sutton G.G."/>
            <person name="Tao W."/>
            <person name="Teichmann S."/>
            <person name="Tobari Y.N."/>
            <person name="Tomimura Y."/>
            <person name="Tsolas J.M."/>
            <person name="Valente V.L."/>
            <person name="Venter E."/>
            <person name="Venter J.C."/>
            <person name="Vicario S."/>
            <person name="Vieira F.G."/>
            <person name="Vilella A.J."/>
            <person name="Villasante A."/>
            <person name="Walenz B."/>
            <person name="Wang J."/>
            <person name="Wasserman M."/>
            <person name="Watts T."/>
            <person name="Wilson D."/>
            <person name="Wilson R.K."/>
            <person name="Wing R.A."/>
            <person name="Wolfner M.F."/>
            <person name="Wong A."/>
            <person name="Wong G.K."/>
            <person name="Wu C.I."/>
            <person name="Wu G."/>
            <person name="Yamamoto D."/>
            <person name="Yang H.P."/>
            <person name="Yang S.P."/>
            <person name="Yorke J.A."/>
            <person name="Yoshida K."/>
            <person name="Zdobnov E."/>
            <person name="Zhang P."/>
            <person name="Zhang Y."/>
            <person name="Zimin A.V."/>
            <person name="Baldwin J."/>
            <person name="Abdouelleil A."/>
            <person name="Abdulkadir J."/>
            <person name="Abebe A."/>
            <person name="Abera B."/>
            <person name="Abreu J."/>
            <person name="Acer S.C."/>
            <person name="Aftuck L."/>
            <person name="Alexander A."/>
            <person name="An P."/>
            <person name="Anderson E."/>
            <person name="Anderson S."/>
            <person name="Arachi H."/>
            <person name="Azer M."/>
            <person name="Bachantsang P."/>
            <person name="Barry A."/>
            <person name="Bayul T."/>
            <person name="Berlin A."/>
            <person name="Bessette D."/>
            <person name="Bloom T."/>
            <person name="Blye J."/>
            <person name="Boguslavskiy L."/>
            <person name="Bonnet C."/>
            <person name="Boukhgalter B."/>
            <person name="Bourzgui I."/>
            <person name="Brown A."/>
            <person name="Cahill P."/>
            <person name="Channer S."/>
            <person name="Cheshatsang Y."/>
            <person name="Chuda L."/>
            <person name="Citroen M."/>
            <person name="Collymore A."/>
            <person name="Cooke P."/>
            <person name="Costello M."/>
            <person name="D'Aco K."/>
            <person name="Daza R."/>
            <person name="De Haan G."/>
            <person name="DeGray S."/>
            <person name="DeMaso C."/>
            <person name="Dhargay N."/>
            <person name="Dooley K."/>
            <person name="Dooley E."/>
            <person name="Doricent M."/>
            <person name="Dorje P."/>
            <person name="Dorjee K."/>
            <person name="Dupes A."/>
            <person name="Elong R."/>
            <person name="Falk J."/>
            <person name="Farina A."/>
            <person name="Faro S."/>
            <person name="Ferguson D."/>
            <person name="Fisher S."/>
            <person name="Foley C.D."/>
            <person name="Franke A."/>
            <person name="Friedrich D."/>
            <person name="Gadbois L."/>
            <person name="Gearin G."/>
            <person name="Gearin C.R."/>
            <person name="Giannoukos G."/>
            <person name="Goode T."/>
            <person name="Graham J."/>
            <person name="Grandbois E."/>
            <person name="Grewal S."/>
            <person name="Gyaltsen K."/>
            <person name="Hafez N."/>
            <person name="Hagos B."/>
            <person name="Hall J."/>
            <person name="Henson C."/>
            <person name="Hollinger A."/>
            <person name="Honan T."/>
            <person name="Huard M.D."/>
            <person name="Hughes L."/>
            <person name="Hurhula B."/>
            <person name="Husby M.E."/>
            <person name="Kamat A."/>
            <person name="Kanga B."/>
            <person name="Kashin S."/>
            <person name="Khazanovich D."/>
            <person name="Kisner P."/>
            <person name="Lance K."/>
            <person name="Lara M."/>
            <person name="Lee W."/>
            <person name="Lennon N."/>
            <person name="Letendre F."/>
            <person name="LeVine R."/>
            <person name="Lipovsky A."/>
            <person name="Liu X."/>
            <person name="Liu J."/>
            <person name="Liu S."/>
            <person name="Lokyitsang T."/>
            <person name="Lokyitsang Y."/>
            <person name="Lubonja R."/>
            <person name="Lui A."/>
            <person name="MacDonald P."/>
            <person name="Magnisalis V."/>
            <person name="Maru K."/>
            <person name="Matthews C."/>
            <person name="McCusker W."/>
            <person name="McDonough S."/>
            <person name="Mehta T."/>
            <person name="Meldrim J."/>
            <person name="Meneus L."/>
            <person name="Mihai O."/>
            <person name="Mihalev A."/>
            <person name="Mihova T."/>
            <person name="Mittelman R."/>
            <person name="Mlenga V."/>
            <person name="Montmayeur A."/>
            <person name="Mulrain L."/>
            <person name="Navidi A."/>
            <person name="Naylor J."/>
            <person name="Negash T."/>
            <person name="Nguyen T."/>
            <person name="Nguyen N."/>
            <person name="Nicol R."/>
            <person name="Norbu C."/>
            <person name="Norbu N."/>
            <person name="Novod N."/>
            <person name="O'Neill B."/>
            <person name="Osman S."/>
            <person name="Markiewicz E."/>
            <person name="Oyono O.L."/>
            <person name="Patti C."/>
            <person name="Phunkhang P."/>
            <person name="Pierre F."/>
            <person name="Priest M."/>
            <person name="Raghuraman S."/>
            <person name="Rege F."/>
            <person name="Reyes R."/>
            <person name="Rise C."/>
            <person name="Rogov P."/>
            <person name="Ross K."/>
            <person name="Ryan E."/>
            <person name="Settipalli S."/>
            <person name="Shea T."/>
            <person name="Sherpa N."/>
            <person name="Shi L."/>
            <person name="Shih D."/>
            <person name="Sparrow T."/>
            <person name="Spaulding J."/>
            <person name="Stalker J."/>
            <person name="Stange-Thomann N."/>
            <person name="Stavropoulos S."/>
            <person name="Stone C."/>
            <person name="Strader C."/>
            <person name="Tesfaye S."/>
            <person name="Thomson T."/>
            <person name="Thoulutsang Y."/>
            <person name="Thoulutsang D."/>
            <person name="Topham K."/>
            <person name="Topping I."/>
            <person name="Tsamla T."/>
            <person name="Vassiliev H."/>
            <person name="Vo A."/>
            <person name="Wangchuk T."/>
            <person name="Wangdi T."/>
            <person name="Weiand M."/>
            <person name="Wilkinson J."/>
            <person name="Wilson A."/>
            <person name="Yadav S."/>
            <person name="Young G."/>
            <person name="Yu Q."/>
            <person name="Zembek L."/>
            <person name="Zhong D."/>
            <person name="Zimmer A."/>
            <person name="Zwirko Z."/>
            <person name="Jaffe D.B."/>
            <person name="Alvarez P."/>
            <person name="Brockman W."/>
            <person name="Butler J."/>
            <person name="Chin C."/>
            <person name="Gnerre S."/>
            <person name="Grabherr M."/>
            <person name="Kleber M."/>
            <person name="Mauceli E."/>
            <person name="MacCallum I."/>
        </authorList>
    </citation>
    <scope>NUCLEOTIDE SEQUENCE [LARGE SCALE GENOMIC DNA]</scope>
    <source>
        <strain evidence="6">Tucson 14024-0371.13</strain>
    </source>
</reference>
<dbReference type="PANTHER" id="PTHR19288">
    <property type="entry name" value="4-NITROPHENYLPHOSPHATASE-RELATED"/>
    <property type="match status" value="1"/>
</dbReference>
<dbReference type="KEGG" id="dan:6495466"/>
<dbReference type="InParanoid" id="B3MGI8"/>
<proteinExistence type="inferred from homology"/>
<dbReference type="PANTHER" id="PTHR19288:SF93">
    <property type="entry name" value="FI11325P-RELATED"/>
    <property type="match status" value="1"/>
</dbReference>
<evidence type="ECO:0000256" key="1">
    <source>
        <dbReference type="PIRNR" id="PIRNR000915"/>
    </source>
</evidence>
<keyword evidence="1" id="KW-0378">Hydrolase</keyword>
<dbReference type="OMA" id="GVLWQEN"/>
<keyword evidence="6" id="KW-1185">Reference proteome</keyword>
<dbReference type="InterPro" id="IPR023214">
    <property type="entry name" value="HAD_sf"/>
</dbReference>
<evidence type="ECO:0000256" key="4">
    <source>
        <dbReference type="PIRSR" id="PIRSR000915-3"/>
    </source>
</evidence>
<dbReference type="SUPFAM" id="SSF56784">
    <property type="entry name" value="HAD-like"/>
    <property type="match status" value="1"/>
</dbReference>
<comment type="cofactor">
    <cofactor evidence="4">
        <name>Mg(2+)</name>
        <dbReference type="ChEBI" id="CHEBI:18420"/>
    </cofactor>
    <text evidence="4">Divalent metal ions. Mg(2+) is the most effective.</text>
</comment>
<accession>B3MGI8</accession>
<dbReference type="PIRSF" id="PIRSF000915">
    <property type="entry name" value="PGP-type_phosphatase"/>
    <property type="match status" value="1"/>
</dbReference>
<dbReference type="FunCoup" id="B3MGI8">
    <property type="interactions" value="151"/>
</dbReference>
<dbReference type="GO" id="GO:0046872">
    <property type="term" value="F:metal ion binding"/>
    <property type="evidence" value="ECO:0007669"/>
    <property type="project" value="UniProtKB-KW"/>
</dbReference>
<evidence type="ECO:0008006" key="7">
    <source>
        <dbReference type="Google" id="ProtNLM"/>
    </source>
</evidence>
<keyword evidence="4" id="KW-0460">Magnesium</keyword>
<dbReference type="PhylomeDB" id="B3MGI8"/>
<dbReference type="GO" id="GO:0016791">
    <property type="term" value="F:phosphatase activity"/>
    <property type="evidence" value="ECO:0007669"/>
    <property type="project" value="TreeGrafter"/>
</dbReference>
<dbReference type="OrthoDB" id="413953at2759"/>
<dbReference type="Pfam" id="PF13242">
    <property type="entry name" value="Hydrolase_like"/>
    <property type="match status" value="1"/>
</dbReference>
<evidence type="ECO:0000256" key="2">
    <source>
        <dbReference type="PIRSR" id="PIRSR000915-1"/>
    </source>
</evidence>
<dbReference type="GO" id="GO:0005737">
    <property type="term" value="C:cytoplasm"/>
    <property type="evidence" value="ECO:0007669"/>
    <property type="project" value="TreeGrafter"/>
</dbReference>
<comment type="similarity">
    <text evidence="1">Belongs to the HAD-like hydrolase superfamily.</text>
</comment>
<dbReference type="Proteomes" id="UP000007801">
    <property type="component" value="Unassembled WGS sequence"/>
</dbReference>
<dbReference type="eggNOG" id="KOG2882">
    <property type="taxonomic scope" value="Eukaryota"/>
</dbReference>
<dbReference type="NCBIfam" id="TIGR01460">
    <property type="entry name" value="HAD-SF-IIA"/>
    <property type="match status" value="1"/>
</dbReference>
<evidence type="ECO:0000313" key="5">
    <source>
        <dbReference type="EMBL" id="EDV35731.1"/>
    </source>
</evidence>
<dbReference type="STRING" id="7217.B3MGI8"/>
<feature type="binding site" evidence="3">
    <location>
        <begin position="63"/>
        <end position="65"/>
    </location>
    <ligand>
        <name>substrate</name>
    </ligand>
</feature>
<dbReference type="CDD" id="cd07532">
    <property type="entry name" value="HAD_PNPase_UmpH-like"/>
    <property type="match status" value="1"/>
</dbReference>
<dbReference type="HOGENOM" id="CLU_043473_0_1_1"/>
<dbReference type="EMBL" id="CH902619">
    <property type="protein sequence ID" value="EDV35731.1"/>
    <property type="molecule type" value="Genomic_DNA"/>
</dbReference>
<dbReference type="Gene3D" id="3.40.50.1000">
    <property type="entry name" value="HAD superfamily/HAD-like"/>
    <property type="match status" value="2"/>
</dbReference>
<dbReference type="InterPro" id="IPR006357">
    <property type="entry name" value="HAD-SF_hydro_IIA"/>
</dbReference>
<feature type="active site" description="Proton donor" evidence="2">
    <location>
        <position position="32"/>
    </location>
</feature>
<gene>
    <name evidence="5" type="primary">Dana\GF12617</name>
    <name evidence="5" type="synonym">dana_GLEANR_12632</name>
    <name evidence="5" type="ORF">GF12617</name>
</gene>
<sequence length="318" mass="35312">MFKRSCTLLESMPKVEVAKWLAKIDTVVFGTDDVLWKGNEPVDHAVEAFNLMKMKGKRTLIVSNNTILHSSELLKKAKKLGFNVEKEEVLTSGGLVVKYLKERGIEGKVLVCGSKGLELEVQDAGFNTDIENRDPEGNNALEHAMNTIKDPEVRVVLVGQDEQMDSRKMIVACNYLLNTEILFLATGMDNFANAGEYRIPDAYCMVQAIESVNHRKPIILGKPNPQILGDLASELKPESTLVIGNSLKSDILFANLCKFQSLLIGCENGKLTKIFKIIKEKDASKMDLVPDTFLSTLSPILGFMCTKVKTDDDKKKKS</sequence>
<evidence type="ECO:0000313" key="6">
    <source>
        <dbReference type="Proteomes" id="UP000007801"/>
    </source>
</evidence>
<feature type="binding site" evidence="3">
    <location>
        <position position="222"/>
    </location>
    <ligand>
        <name>substrate</name>
    </ligand>
</feature>
<organism evidence="5 6">
    <name type="scientific">Drosophila ananassae</name>
    <name type="common">Fruit fly</name>
    <dbReference type="NCBI Taxonomy" id="7217"/>
    <lineage>
        <taxon>Eukaryota</taxon>
        <taxon>Metazoa</taxon>
        <taxon>Ecdysozoa</taxon>
        <taxon>Arthropoda</taxon>
        <taxon>Hexapoda</taxon>
        <taxon>Insecta</taxon>
        <taxon>Pterygota</taxon>
        <taxon>Neoptera</taxon>
        <taxon>Endopterygota</taxon>
        <taxon>Diptera</taxon>
        <taxon>Brachycera</taxon>
        <taxon>Muscomorpha</taxon>
        <taxon>Ephydroidea</taxon>
        <taxon>Drosophilidae</taxon>
        <taxon>Drosophila</taxon>
        <taxon>Sophophora</taxon>
    </lineage>
</organism>